<feature type="transmembrane region" description="Helical" evidence="1">
    <location>
        <begin position="43"/>
        <end position="63"/>
    </location>
</feature>
<evidence type="ECO:0000313" key="2">
    <source>
        <dbReference type="EMBL" id="OGF41604.1"/>
    </source>
</evidence>
<dbReference type="AlphaFoldDB" id="A0A1F5TS63"/>
<dbReference type="Proteomes" id="UP000177939">
    <property type="component" value="Unassembled WGS sequence"/>
</dbReference>
<name>A0A1F5TS63_9BACT</name>
<evidence type="ECO:0000313" key="3">
    <source>
        <dbReference type="Proteomes" id="UP000177939"/>
    </source>
</evidence>
<proteinExistence type="predicted"/>
<sequence length="109" mass="12137">MPNENKDVTLKQLQTLLEQNLERTAALEKQTGKIYSYIKWQSFFFVLKVIIIVVPVVLGIIYLPPLLQQIFAPYEALLGNVQQLNSTAGSLNSASGTLDINAILNGFSR</sequence>
<accession>A0A1F5TS63</accession>
<keyword evidence="1" id="KW-1133">Transmembrane helix</keyword>
<keyword evidence="1" id="KW-0472">Membrane</keyword>
<dbReference type="EMBL" id="MFGL01000003">
    <property type="protein sequence ID" value="OGF41604.1"/>
    <property type="molecule type" value="Genomic_DNA"/>
</dbReference>
<protein>
    <submittedName>
        <fullName evidence="2">Uncharacterized protein</fullName>
    </submittedName>
</protein>
<comment type="caution">
    <text evidence="2">The sequence shown here is derived from an EMBL/GenBank/DDBJ whole genome shotgun (WGS) entry which is preliminary data.</text>
</comment>
<evidence type="ECO:0000256" key="1">
    <source>
        <dbReference type="SAM" id="Phobius"/>
    </source>
</evidence>
<keyword evidence="1" id="KW-0812">Transmembrane</keyword>
<organism evidence="2 3">
    <name type="scientific">Candidatus Falkowbacteria bacterium RIFOXYC2_FULL_47_12</name>
    <dbReference type="NCBI Taxonomy" id="1798004"/>
    <lineage>
        <taxon>Bacteria</taxon>
        <taxon>Candidatus Falkowiibacteriota</taxon>
    </lineage>
</organism>
<gene>
    <name evidence="2" type="ORF">A2477_01450</name>
</gene>
<reference evidence="2 3" key="1">
    <citation type="journal article" date="2016" name="Nat. Commun.">
        <title>Thousands of microbial genomes shed light on interconnected biogeochemical processes in an aquifer system.</title>
        <authorList>
            <person name="Anantharaman K."/>
            <person name="Brown C.T."/>
            <person name="Hug L.A."/>
            <person name="Sharon I."/>
            <person name="Castelle C.J."/>
            <person name="Probst A.J."/>
            <person name="Thomas B.C."/>
            <person name="Singh A."/>
            <person name="Wilkins M.J."/>
            <person name="Karaoz U."/>
            <person name="Brodie E.L."/>
            <person name="Williams K.H."/>
            <person name="Hubbard S.S."/>
            <person name="Banfield J.F."/>
        </authorList>
    </citation>
    <scope>NUCLEOTIDE SEQUENCE [LARGE SCALE GENOMIC DNA]</scope>
</reference>